<accession>A0A9D0Z897</accession>
<dbReference type="EMBL" id="DVFJ01000001">
    <property type="protein sequence ID" value="HIQ70675.1"/>
    <property type="molecule type" value="Genomic_DNA"/>
</dbReference>
<dbReference type="InterPro" id="IPR000835">
    <property type="entry name" value="HTH_MarR-typ"/>
</dbReference>
<organism evidence="2 3">
    <name type="scientific">Candidatus Onthenecus intestinigallinarum</name>
    <dbReference type="NCBI Taxonomy" id="2840875"/>
    <lineage>
        <taxon>Bacteria</taxon>
        <taxon>Bacillati</taxon>
        <taxon>Bacillota</taxon>
        <taxon>Clostridia</taxon>
        <taxon>Eubacteriales</taxon>
        <taxon>Candidatus Onthenecus</taxon>
    </lineage>
</organism>
<dbReference type="AlphaFoldDB" id="A0A9D0Z897"/>
<dbReference type="SMART" id="SM00347">
    <property type="entry name" value="HTH_MARR"/>
    <property type="match status" value="1"/>
</dbReference>
<dbReference type="Proteomes" id="UP000886887">
    <property type="component" value="Unassembled WGS sequence"/>
</dbReference>
<evidence type="ECO:0000259" key="1">
    <source>
        <dbReference type="SMART" id="SM00347"/>
    </source>
</evidence>
<comment type="caution">
    <text evidence="2">The sequence shown here is derived from an EMBL/GenBank/DDBJ whole genome shotgun (WGS) entry which is preliminary data.</text>
</comment>
<evidence type="ECO:0000313" key="3">
    <source>
        <dbReference type="Proteomes" id="UP000886887"/>
    </source>
</evidence>
<name>A0A9D0Z897_9FIRM</name>
<reference evidence="2" key="2">
    <citation type="journal article" date="2021" name="PeerJ">
        <title>Extensive microbial diversity within the chicken gut microbiome revealed by metagenomics and culture.</title>
        <authorList>
            <person name="Gilroy R."/>
            <person name="Ravi A."/>
            <person name="Getino M."/>
            <person name="Pursley I."/>
            <person name="Horton D.L."/>
            <person name="Alikhan N.F."/>
            <person name="Baker D."/>
            <person name="Gharbi K."/>
            <person name="Hall N."/>
            <person name="Watson M."/>
            <person name="Adriaenssens E.M."/>
            <person name="Foster-Nyarko E."/>
            <person name="Jarju S."/>
            <person name="Secka A."/>
            <person name="Antonio M."/>
            <person name="Oren A."/>
            <person name="Chaudhuri R.R."/>
            <person name="La Ragione R."/>
            <person name="Hildebrand F."/>
            <person name="Pallen M.J."/>
        </authorList>
    </citation>
    <scope>NUCLEOTIDE SEQUENCE</scope>
    <source>
        <strain evidence="2">ChiSxjej2B14-6234</strain>
    </source>
</reference>
<protein>
    <submittedName>
        <fullName evidence="2">MarR family transcriptional regulator</fullName>
    </submittedName>
</protein>
<proteinExistence type="predicted"/>
<gene>
    <name evidence="2" type="ORF">IAB73_00440</name>
</gene>
<dbReference type="InterPro" id="IPR036388">
    <property type="entry name" value="WH-like_DNA-bd_sf"/>
</dbReference>
<dbReference type="InterPro" id="IPR036390">
    <property type="entry name" value="WH_DNA-bd_sf"/>
</dbReference>
<sequence>MPDEGYETMRRLVEATNRIDGSYYFFARSLGVKENALALLYALDDGRAHLQARISEEWLIPKTTVNTIVKEMARAGYVRLEAGEDAREKALRLTEQGQAYARDVLRTVYEAERQALRETLQAYPPEFVQALDYFSQRLHAAYLRRFPSAHEKAGQGPRGEEDA</sequence>
<dbReference type="Gene3D" id="1.10.10.10">
    <property type="entry name" value="Winged helix-like DNA-binding domain superfamily/Winged helix DNA-binding domain"/>
    <property type="match status" value="1"/>
</dbReference>
<dbReference type="Pfam" id="PF12802">
    <property type="entry name" value="MarR_2"/>
    <property type="match status" value="1"/>
</dbReference>
<dbReference type="GO" id="GO:0003700">
    <property type="term" value="F:DNA-binding transcription factor activity"/>
    <property type="evidence" value="ECO:0007669"/>
    <property type="project" value="InterPro"/>
</dbReference>
<dbReference type="SUPFAM" id="SSF46785">
    <property type="entry name" value="Winged helix' DNA-binding domain"/>
    <property type="match status" value="1"/>
</dbReference>
<evidence type="ECO:0000313" key="2">
    <source>
        <dbReference type="EMBL" id="HIQ70675.1"/>
    </source>
</evidence>
<feature type="domain" description="HTH marR-type" evidence="1">
    <location>
        <begin position="25"/>
        <end position="124"/>
    </location>
</feature>
<reference evidence="2" key="1">
    <citation type="submission" date="2020-10" db="EMBL/GenBank/DDBJ databases">
        <authorList>
            <person name="Gilroy R."/>
        </authorList>
    </citation>
    <scope>NUCLEOTIDE SEQUENCE</scope>
    <source>
        <strain evidence="2">ChiSxjej2B14-6234</strain>
    </source>
</reference>